<reference evidence="1" key="1">
    <citation type="journal article" date="2020" name="Stud. Mycol.">
        <title>101 Dothideomycetes genomes: a test case for predicting lifestyles and emergence of pathogens.</title>
        <authorList>
            <person name="Haridas S."/>
            <person name="Albert R."/>
            <person name="Binder M."/>
            <person name="Bloem J."/>
            <person name="Labutti K."/>
            <person name="Salamov A."/>
            <person name="Andreopoulos B."/>
            <person name="Baker S."/>
            <person name="Barry K."/>
            <person name="Bills G."/>
            <person name="Bluhm B."/>
            <person name="Cannon C."/>
            <person name="Castanera R."/>
            <person name="Culley D."/>
            <person name="Daum C."/>
            <person name="Ezra D."/>
            <person name="Gonzalez J."/>
            <person name="Henrissat B."/>
            <person name="Kuo A."/>
            <person name="Liang C."/>
            <person name="Lipzen A."/>
            <person name="Lutzoni F."/>
            <person name="Magnuson J."/>
            <person name="Mondo S."/>
            <person name="Nolan M."/>
            <person name="Ohm R."/>
            <person name="Pangilinan J."/>
            <person name="Park H.-J."/>
            <person name="Ramirez L."/>
            <person name="Alfaro M."/>
            <person name="Sun H."/>
            <person name="Tritt A."/>
            <person name="Yoshinaga Y."/>
            <person name="Zwiers L.-H."/>
            <person name="Turgeon B."/>
            <person name="Goodwin S."/>
            <person name="Spatafora J."/>
            <person name="Crous P."/>
            <person name="Grigoriev I."/>
        </authorList>
    </citation>
    <scope>NUCLEOTIDE SEQUENCE</scope>
    <source>
        <strain evidence="1">CBS 119687</strain>
    </source>
</reference>
<accession>A0A6A6A596</accession>
<dbReference type="AlphaFoldDB" id="A0A6A6A596"/>
<protein>
    <submittedName>
        <fullName evidence="1">Uncharacterized protein</fullName>
    </submittedName>
</protein>
<organism evidence="1 2">
    <name type="scientific">Dothidotthia symphoricarpi CBS 119687</name>
    <dbReference type="NCBI Taxonomy" id="1392245"/>
    <lineage>
        <taxon>Eukaryota</taxon>
        <taxon>Fungi</taxon>
        <taxon>Dikarya</taxon>
        <taxon>Ascomycota</taxon>
        <taxon>Pezizomycotina</taxon>
        <taxon>Dothideomycetes</taxon>
        <taxon>Pleosporomycetidae</taxon>
        <taxon>Pleosporales</taxon>
        <taxon>Dothidotthiaceae</taxon>
        <taxon>Dothidotthia</taxon>
    </lineage>
</organism>
<dbReference type="GeneID" id="54413931"/>
<dbReference type="RefSeq" id="XP_033520163.1">
    <property type="nucleotide sequence ID" value="XM_033673499.1"/>
</dbReference>
<gene>
    <name evidence="1" type="ORF">P153DRAFT_93373</name>
</gene>
<dbReference type="Proteomes" id="UP000799771">
    <property type="component" value="Unassembled WGS sequence"/>
</dbReference>
<name>A0A6A6A596_9PLEO</name>
<evidence type="ECO:0000313" key="2">
    <source>
        <dbReference type="Proteomes" id="UP000799771"/>
    </source>
</evidence>
<dbReference type="EMBL" id="ML977515">
    <property type="protein sequence ID" value="KAF2125771.1"/>
    <property type="molecule type" value="Genomic_DNA"/>
</dbReference>
<proteinExistence type="predicted"/>
<sequence length="119" mass="13708">MRSKGALTRSRLAYRLSTKNRRRDTYDHSDSCCVYRHRSFGATFTGRKESARIQLNLCHKCLVAHADFKWHAPVRAVAALDPMFEHTGETPKLSRRAKSCDENLARALSQFNFNFTRST</sequence>
<evidence type="ECO:0000313" key="1">
    <source>
        <dbReference type="EMBL" id="KAF2125771.1"/>
    </source>
</evidence>
<keyword evidence="2" id="KW-1185">Reference proteome</keyword>